<dbReference type="PROSITE" id="PS50250">
    <property type="entry name" value="PCI"/>
    <property type="match status" value="1"/>
</dbReference>
<dbReference type="EMBL" id="KZ451909">
    <property type="protein sequence ID" value="PKA63278.1"/>
    <property type="molecule type" value="Genomic_DNA"/>
</dbReference>
<dbReference type="Gene3D" id="1.25.40.990">
    <property type="match status" value="1"/>
</dbReference>
<evidence type="ECO:0000259" key="2">
    <source>
        <dbReference type="PROSITE" id="PS50250"/>
    </source>
</evidence>
<protein>
    <recommendedName>
        <fullName evidence="2">PCI domain-containing protein</fullName>
    </recommendedName>
</protein>
<dbReference type="STRING" id="1088818.A0A2I0B649"/>
<dbReference type="AlphaFoldDB" id="A0A2I0B649"/>
<dbReference type="FunFam" id="1.25.40.990:FF:000005">
    <property type="entry name" value="Putative SAC3/GANP family protein"/>
    <property type="match status" value="1"/>
</dbReference>
<dbReference type="InterPro" id="IPR045107">
    <property type="entry name" value="SAC3/GANP/THP3"/>
</dbReference>
<evidence type="ECO:0000313" key="3">
    <source>
        <dbReference type="EMBL" id="PKA63278.1"/>
    </source>
</evidence>
<feature type="compositionally biased region" description="Polar residues" evidence="1">
    <location>
        <begin position="80"/>
        <end position="92"/>
    </location>
</feature>
<dbReference type="OrthoDB" id="199574at2759"/>
<gene>
    <name evidence="3" type="ORF">AXF42_Ash017746</name>
</gene>
<evidence type="ECO:0000313" key="4">
    <source>
        <dbReference type="Proteomes" id="UP000236161"/>
    </source>
</evidence>
<feature type="region of interest" description="Disordered" evidence="1">
    <location>
        <begin position="1"/>
        <end position="24"/>
    </location>
</feature>
<name>A0A2I0B649_9ASPA</name>
<dbReference type="Proteomes" id="UP000236161">
    <property type="component" value="Unassembled WGS sequence"/>
</dbReference>
<feature type="region of interest" description="Disordered" evidence="1">
    <location>
        <begin position="278"/>
        <end position="300"/>
    </location>
</feature>
<feature type="region of interest" description="Disordered" evidence="1">
    <location>
        <begin position="610"/>
        <end position="632"/>
    </location>
</feature>
<dbReference type="Pfam" id="PF03399">
    <property type="entry name" value="SAC3_GANP"/>
    <property type="match status" value="1"/>
</dbReference>
<organism evidence="3 4">
    <name type="scientific">Apostasia shenzhenica</name>
    <dbReference type="NCBI Taxonomy" id="1088818"/>
    <lineage>
        <taxon>Eukaryota</taxon>
        <taxon>Viridiplantae</taxon>
        <taxon>Streptophyta</taxon>
        <taxon>Embryophyta</taxon>
        <taxon>Tracheophyta</taxon>
        <taxon>Spermatophyta</taxon>
        <taxon>Magnoliopsida</taxon>
        <taxon>Liliopsida</taxon>
        <taxon>Asparagales</taxon>
        <taxon>Orchidaceae</taxon>
        <taxon>Apostasioideae</taxon>
        <taxon>Apostasia</taxon>
    </lineage>
</organism>
<dbReference type="PANTHER" id="PTHR12436:SF4">
    <property type="entry name" value="LEUKOCYTE RECEPTOR CLUSTER MEMBER 8"/>
    <property type="match status" value="1"/>
</dbReference>
<evidence type="ECO:0000256" key="1">
    <source>
        <dbReference type="SAM" id="MobiDB-lite"/>
    </source>
</evidence>
<dbReference type="GO" id="GO:0005634">
    <property type="term" value="C:nucleus"/>
    <property type="evidence" value="ECO:0007669"/>
    <property type="project" value="TreeGrafter"/>
</dbReference>
<feature type="domain" description="PCI" evidence="2">
    <location>
        <begin position="797"/>
        <end position="982"/>
    </location>
</feature>
<sequence>MAMENQRSEQIPGVDPNSMEKCPANVASQGHASVVVGQCSWPSSNEQVSVSWNYGANNGLENSTSLSSVHHYDPLRDSAGSESVHTGTASYPSASSNLAATNTSQDYAGYVPYSSSSYHYGYGNMEYQSNYYGYAQQAGYASYQQAGASPNSGAAYQSQSSFQNTGSYAAPTSYSGTYYASGNQMAAGYPNNSYWNGVSAGGYPLQYSNYSSSDTHSAPSASLAGAGSFPYQQDCNQWSVNYGTSMSNVNYTFEPGNIVNGTVPSTTFPVQSAIGGYSYASSQPPPPGTTSWKRDLGSSDLTSTKVQTDVIARYSKGIWEEKPPAAQNYHPNQNTVQFQIPLNSKPIVHENHAQSDKTTSPQGASLSLQVSSNIHVSQPFQTVATVDARRVSKMQIPTNPRIASSMTLGMPKLDKESSTTNTTAKPAYIPVQVPKPTNHVPSNDDTDAVIKMGVFPPTVRAYVERCFSRCKDDTQRAANKLMLSEIIAKAKEDGSLWTKNWDMETLFPLPNSASNAADQNTLQHIIPSMPKLPSRRIKSRWEPIADEKLDDKVLSVNHDTTKNISWAEKMNGSRMLENKDNGWKATKFYLTQQQTQLSNTTQRPLKKPRITDNLNITENGDTSSDSDKEQELTRHYSTAIALANSPEEKKKRENRSKRFEKAQASQVDVKLFKPKGSPVGNLYLRRASAMLLAKNYDDRSSRAVEDIDWDALTVKGTCQEVEKRYLRLTSAPDPATVRPEEVLEKALHMVRSSQKNYLYKCDQLKSIRQDLTVQRIQNELTVKVYETHARLALGAGDLPEYNQCQSQLKRLYADGIKGCHMEFSAYNLLCVILHSNNKRDLFSSMKSLSSDAKLDDAVKHALAVHSAVSSGNYVLFFRLYKTAPNLNTCLMDLHVEKMRFEAIKCMSKSYRPTIPLTYITRVLGFSSLVQTGDCEVKDANGLEESEEWLRAHGAVLIVDNSGEMQLDTKASSATLYMPEPEDAVAHGDTNLAVDNFLTRAT</sequence>
<accession>A0A2I0B649</accession>
<feature type="region of interest" description="Disordered" evidence="1">
    <location>
        <begin position="71"/>
        <end position="96"/>
    </location>
</feature>
<dbReference type="InterPro" id="IPR000717">
    <property type="entry name" value="PCI_dom"/>
</dbReference>
<dbReference type="PANTHER" id="PTHR12436">
    <property type="entry name" value="80 KDA MCM3-ASSOCIATED PROTEIN"/>
    <property type="match status" value="1"/>
</dbReference>
<proteinExistence type="predicted"/>
<dbReference type="InterPro" id="IPR005062">
    <property type="entry name" value="SAC3/GANP/THP3_conserved"/>
</dbReference>
<reference evidence="3 4" key="1">
    <citation type="journal article" date="2017" name="Nature">
        <title>The Apostasia genome and the evolution of orchids.</title>
        <authorList>
            <person name="Zhang G.Q."/>
            <person name="Liu K.W."/>
            <person name="Li Z."/>
            <person name="Lohaus R."/>
            <person name="Hsiao Y.Y."/>
            <person name="Niu S.C."/>
            <person name="Wang J.Y."/>
            <person name="Lin Y.C."/>
            <person name="Xu Q."/>
            <person name="Chen L.J."/>
            <person name="Yoshida K."/>
            <person name="Fujiwara S."/>
            <person name="Wang Z.W."/>
            <person name="Zhang Y.Q."/>
            <person name="Mitsuda N."/>
            <person name="Wang M."/>
            <person name="Liu G.H."/>
            <person name="Pecoraro L."/>
            <person name="Huang H.X."/>
            <person name="Xiao X.J."/>
            <person name="Lin M."/>
            <person name="Wu X.Y."/>
            <person name="Wu W.L."/>
            <person name="Chen Y.Y."/>
            <person name="Chang S.B."/>
            <person name="Sakamoto S."/>
            <person name="Ohme-Takagi M."/>
            <person name="Yagi M."/>
            <person name="Zeng S.J."/>
            <person name="Shen C.Y."/>
            <person name="Yeh C.M."/>
            <person name="Luo Y.B."/>
            <person name="Tsai W.C."/>
            <person name="Van de Peer Y."/>
            <person name="Liu Z.J."/>
        </authorList>
    </citation>
    <scope>NUCLEOTIDE SEQUENCE [LARGE SCALE GENOMIC DNA]</scope>
    <source>
        <strain evidence="4">cv. Shenzhen</strain>
        <tissue evidence="3">Stem</tissue>
    </source>
</reference>
<keyword evidence="4" id="KW-1185">Reference proteome</keyword>
<feature type="compositionally biased region" description="Polar residues" evidence="1">
    <location>
        <begin position="612"/>
        <end position="623"/>
    </location>
</feature>